<keyword evidence="3" id="KW-0687">Ribonucleoprotein</keyword>
<evidence type="ECO:0000313" key="3">
    <source>
        <dbReference type="EMBL" id="SDO73477.1"/>
    </source>
</evidence>
<keyword evidence="2 3" id="KW-0808">Transferase</keyword>
<dbReference type="Gene3D" id="3.40.50.150">
    <property type="entry name" value="Vaccinia Virus protein VP39"/>
    <property type="match status" value="1"/>
</dbReference>
<dbReference type="InterPro" id="IPR050078">
    <property type="entry name" value="Ribosomal_L11_MeTrfase_PrmA"/>
</dbReference>
<name>A0A1H0LZA9_9BACT</name>
<sequence length="279" mass="30764">MTTELPLLRPDTQLYIYYIEGVIPANYPIVTDNFAGNWVEDNFSFLFFTQPSPDQVAQIVDDCGGLKLIDEYEMSYAEWQGGTVEPVKIGRFIINPTWIKASPAENEISLTLDSGVVFGNGNHATTQTCLEAIDIACSGKKVTSMLDLGTGTGILAVAAANLGCQHIVAVDFNYLAAQTALRNVRLNGLEDRVIVVNGRAEEHIAGPTDLLVANIHYDVMKKIVASDGFLKQKWFVLSGLLTTQAEKIVDQLRNLPVLILKRWNQDQVWHTILGITRNG</sequence>
<gene>
    <name evidence="3" type="ORF">SAMN05660330_00915</name>
</gene>
<keyword evidence="3" id="KW-0689">Ribosomal protein</keyword>
<dbReference type="RefSeq" id="WP_092220229.1">
    <property type="nucleotide sequence ID" value="NZ_FNJI01000005.1"/>
</dbReference>
<dbReference type="OrthoDB" id="9785995at2"/>
<dbReference type="Proteomes" id="UP000199073">
    <property type="component" value="Unassembled WGS sequence"/>
</dbReference>
<dbReference type="PANTHER" id="PTHR43648">
    <property type="entry name" value="ELECTRON TRANSFER FLAVOPROTEIN BETA SUBUNIT LYSINE METHYLTRANSFERASE"/>
    <property type="match status" value="1"/>
</dbReference>
<accession>A0A1H0LZA9</accession>
<proteinExistence type="predicted"/>
<dbReference type="GO" id="GO:0032259">
    <property type="term" value="P:methylation"/>
    <property type="evidence" value="ECO:0007669"/>
    <property type="project" value="UniProtKB-KW"/>
</dbReference>
<dbReference type="GO" id="GO:0008276">
    <property type="term" value="F:protein methyltransferase activity"/>
    <property type="evidence" value="ECO:0007669"/>
    <property type="project" value="TreeGrafter"/>
</dbReference>
<dbReference type="CDD" id="cd02440">
    <property type="entry name" value="AdoMet_MTases"/>
    <property type="match status" value="1"/>
</dbReference>
<keyword evidence="4" id="KW-1185">Reference proteome</keyword>
<dbReference type="EMBL" id="FNJI01000005">
    <property type="protein sequence ID" value="SDO73477.1"/>
    <property type="molecule type" value="Genomic_DNA"/>
</dbReference>
<dbReference type="PANTHER" id="PTHR43648:SF1">
    <property type="entry name" value="ELECTRON TRANSFER FLAVOPROTEIN BETA SUBUNIT LYSINE METHYLTRANSFERASE"/>
    <property type="match status" value="1"/>
</dbReference>
<evidence type="ECO:0000313" key="4">
    <source>
        <dbReference type="Proteomes" id="UP000199073"/>
    </source>
</evidence>
<dbReference type="InterPro" id="IPR029063">
    <property type="entry name" value="SAM-dependent_MTases_sf"/>
</dbReference>
<dbReference type="Pfam" id="PF06325">
    <property type="entry name" value="PrmA"/>
    <property type="match status" value="1"/>
</dbReference>
<keyword evidence="1 3" id="KW-0489">Methyltransferase</keyword>
<dbReference type="STRING" id="91360.SAMN05660330_00915"/>
<evidence type="ECO:0000256" key="1">
    <source>
        <dbReference type="ARBA" id="ARBA00022603"/>
    </source>
</evidence>
<reference evidence="3 4" key="1">
    <citation type="submission" date="2016-10" db="EMBL/GenBank/DDBJ databases">
        <authorList>
            <person name="de Groot N.N."/>
        </authorList>
    </citation>
    <scope>NUCLEOTIDE SEQUENCE [LARGE SCALE GENOMIC DNA]</scope>
    <source>
        <strain evidence="3 4">DSM 12130</strain>
    </source>
</reference>
<protein>
    <submittedName>
        <fullName evidence="3">Ribosomal protein L11 methyltransferase</fullName>
    </submittedName>
</protein>
<dbReference type="AlphaFoldDB" id="A0A1H0LZA9"/>
<dbReference type="GO" id="GO:0005840">
    <property type="term" value="C:ribosome"/>
    <property type="evidence" value="ECO:0007669"/>
    <property type="project" value="UniProtKB-KW"/>
</dbReference>
<organism evidence="3 4">
    <name type="scientific">Desulforhopalus singaporensis</name>
    <dbReference type="NCBI Taxonomy" id="91360"/>
    <lineage>
        <taxon>Bacteria</taxon>
        <taxon>Pseudomonadati</taxon>
        <taxon>Thermodesulfobacteriota</taxon>
        <taxon>Desulfobulbia</taxon>
        <taxon>Desulfobulbales</taxon>
        <taxon>Desulfocapsaceae</taxon>
        <taxon>Desulforhopalus</taxon>
    </lineage>
</organism>
<evidence type="ECO:0000256" key="2">
    <source>
        <dbReference type="ARBA" id="ARBA00022679"/>
    </source>
</evidence>
<dbReference type="SUPFAM" id="SSF53335">
    <property type="entry name" value="S-adenosyl-L-methionine-dependent methyltransferases"/>
    <property type="match status" value="1"/>
</dbReference>